<dbReference type="InterPro" id="IPR010559">
    <property type="entry name" value="Sig_transdc_His_kin_internal"/>
</dbReference>
<keyword evidence="1" id="KW-1133">Transmembrane helix</keyword>
<organism evidence="3 4">
    <name type="scientific">Runella aurantiaca</name>
    <dbReference type="NCBI Taxonomy" id="2282308"/>
    <lineage>
        <taxon>Bacteria</taxon>
        <taxon>Pseudomonadati</taxon>
        <taxon>Bacteroidota</taxon>
        <taxon>Cytophagia</taxon>
        <taxon>Cytophagales</taxon>
        <taxon>Spirosomataceae</taxon>
        <taxon>Runella</taxon>
    </lineage>
</organism>
<dbReference type="RefSeq" id="WP_114462349.1">
    <property type="nucleotide sequence ID" value="NZ_QPIW01000014.1"/>
</dbReference>
<evidence type="ECO:0000259" key="2">
    <source>
        <dbReference type="Pfam" id="PF06580"/>
    </source>
</evidence>
<keyword evidence="1" id="KW-0472">Membrane</keyword>
<dbReference type="AlphaFoldDB" id="A0A369I596"/>
<accession>A0A369I596</accession>
<dbReference type="GO" id="GO:0016020">
    <property type="term" value="C:membrane"/>
    <property type="evidence" value="ECO:0007669"/>
    <property type="project" value="InterPro"/>
</dbReference>
<keyword evidence="3" id="KW-0808">Transferase</keyword>
<dbReference type="EMBL" id="QPIW01000014">
    <property type="protein sequence ID" value="RDB04758.1"/>
    <property type="molecule type" value="Genomic_DNA"/>
</dbReference>
<evidence type="ECO:0000256" key="1">
    <source>
        <dbReference type="SAM" id="Phobius"/>
    </source>
</evidence>
<dbReference type="OrthoDB" id="927174at2"/>
<evidence type="ECO:0000313" key="3">
    <source>
        <dbReference type="EMBL" id="RDB04758.1"/>
    </source>
</evidence>
<comment type="caution">
    <text evidence="3">The sequence shown here is derived from an EMBL/GenBank/DDBJ whole genome shotgun (WGS) entry which is preliminary data.</text>
</comment>
<keyword evidence="3" id="KW-0418">Kinase</keyword>
<protein>
    <submittedName>
        <fullName evidence="3">Histidine kinase</fullName>
    </submittedName>
</protein>
<sequence length="345" mass="40373">MDRPDDRKLLLLGPLALWTISTIFFNLNMFNGVVPSFKFLIFGLLSVYFTWILVRFLVFRVRRRFHGIPNTRKRILTLIALMFPGTVVAVGCRVIALKYWVYKDTVLTDADIDVLFMTGLSFFNFTIIYSLYESHYFFQQWNIVNRQKEELARANLEMQLDSLKNQVKPHFLFNSLNALQALVKTQQTQTAMKFITDLSQVYRYLLQSNEQTLISLQRELDFMHAYFSLLKTRFSKGLHLEVKVNPQWQNYQLPPMTLQLLVENAVKHNKVSSQNPLTIKIESVEDAYIQVSNNLQRKNNDSLPTTKKGLVSISTKYELLQLPPIDLYEDTENYVVRIPLIKPQE</sequence>
<proteinExistence type="predicted"/>
<dbReference type="PANTHER" id="PTHR34220:SF7">
    <property type="entry name" value="SENSOR HISTIDINE KINASE YPDA"/>
    <property type="match status" value="1"/>
</dbReference>
<feature type="transmembrane region" description="Helical" evidence="1">
    <location>
        <begin position="114"/>
        <end position="132"/>
    </location>
</feature>
<keyword evidence="4" id="KW-1185">Reference proteome</keyword>
<dbReference type="Pfam" id="PF06580">
    <property type="entry name" value="His_kinase"/>
    <property type="match status" value="1"/>
</dbReference>
<feature type="transmembrane region" description="Helical" evidence="1">
    <location>
        <begin position="9"/>
        <end position="27"/>
    </location>
</feature>
<evidence type="ECO:0000313" key="4">
    <source>
        <dbReference type="Proteomes" id="UP000253141"/>
    </source>
</evidence>
<keyword evidence="1" id="KW-0812">Transmembrane</keyword>
<dbReference type="PANTHER" id="PTHR34220">
    <property type="entry name" value="SENSOR HISTIDINE KINASE YPDA"/>
    <property type="match status" value="1"/>
</dbReference>
<dbReference type="Proteomes" id="UP000253141">
    <property type="component" value="Unassembled WGS sequence"/>
</dbReference>
<feature type="transmembrane region" description="Helical" evidence="1">
    <location>
        <begin position="39"/>
        <end position="58"/>
    </location>
</feature>
<gene>
    <name evidence="3" type="ORF">DVG78_17520</name>
</gene>
<dbReference type="InterPro" id="IPR050640">
    <property type="entry name" value="Bact_2-comp_sensor_kinase"/>
</dbReference>
<dbReference type="GO" id="GO:0000155">
    <property type="term" value="F:phosphorelay sensor kinase activity"/>
    <property type="evidence" value="ECO:0007669"/>
    <property type="project" value="InterPro"/>
</dbReference>
<feature type="domain" description="Signal transduction histidine kinase internal region" evidence="2">
    <location>
        <begin position="158"/>
        <end position="236"/>
    </location>
</feature>
<feature type="transmembrane region" description="Helical" evidence="1">
    <location>
        <begin position="78"/>
        <end position="102"/>
    </location>
</feature>
<name>A0A369I596_9BACT</name>
<reference evidence="3 4" key="1">
    <citation type="submission" date="2018-07" db="EMBL/GenBank/DDBJ databases">
        <title>Genome analysis of Runella aurantiaca.</title>
        <authorList>
            <person name="Yang X."/>
        </authorList>
    </citation>
    <scope>NUCLEOTIDE SEQUENCE [LARGE SCALE GENOMIC DNA]</scope>
    <source>
        <strain evidence="3 4">YX9</strain>
    </source>
</reference>